<dbReference type="eggNOG" id="COG3637">
    <property type="taxonomic scope" value="Bacteria"/>
</dbReference>
<gene>
    <name evidence="3" type="ORF">Lsha_0494</name>
</gene>
<dbReference type="SUPFAM" id="SSF56925">
    <property type="entry name" value="OMPA-like"/>
    <property type="match status" value="1"/>
</dbReference>
<accession>A0A0W0Z7P0</accession>
<dbReference type="PATRIC" id="fig|1122169.6.peg.566"/>
<dbReference type="InterPro" id="IPR027385">
    <property type="entry name" value="Beta-barrel_OMP"/>
</dbReference>
<evidence type="ECO:0000259" key="2">
    <source>
        <dbReference type="Pfam" id="PF13505"/>
    </source>
</evidence>
<dbReference type="InterPro" id="IPR011250">
    <property type="entry name" value="OMP/PagP_B-barrel"/>
</dbReference>
<dbReference type="Proteomes" id="UP000054600">
    <property type="component" value="Unassembled WGS sequence"/>
</dbReference>
<comment type="caution">
    <text evidence="3">The sequence shown here is derived from an EMBL/GenBank/DDBJ whole genome shotgun (WGS) entry which is preliminary data.</text>
</comment>
<evidence type="ECO:0000313" key="4">
    <source>
        <dbReference type="Proteomes" id="UP000054600"/>
    </source>
</evidence>
<name>A0A0W0Z7P0_9GAMM</name>
<dbReference type="Gene3D" id="2.40.160.20">
    <property type="match status" value="1"/>
</dbReference>
<reference evidence="3 4" key="1">
    <citation type="submission" date="2015-11" db="EMBL/GenBank/DDBJ databases">
        <title>Genomic analysis of 38 Legionella species identifies large and diverse effector repertoires.</title>
        <authorList>
            <person name="Burstein D."/>
            <person name="Amaro F."/>
            <person name="Zusman T."/>
            <person name="Lifshitz Z."/>
            <person name="Cohen O."/>
            <person name="Gilbert J.A."/>
            <person name="Pupko T."/>
            <person name="Shuman H.A."/>
            <person name="Segal G."/>
        </authorList>
    </citation>
    <scope>NUCLEOTIDE SEQUENCE [LARGE SCALE GENOMIC DNA]</scope>
    <source>
        <strain evidence="3 4">ATCC 49655</strain>
    </source>
</reference>
<organism evidence="3 4">
    <name type="scientific">Legionella shakespearei DSM 23087</name>
    <dbReference type="NCBI Taxonomy" id="1122169"/>
    <lineage>
        <taxon>Bacteria</taxon>
        <taxon>Pseudomonadati</taxon>
        <taxon>Pseudomonadota</taxon>
        <taxon>Gammaproteobacteria</taxon>
        <taxon>Legionellales</taxon>
        <taxon>Legionellaceae</taxon>
        <taxon>Legionella</taxon>
    </lineage>
</organism>
<keyword evidence="4" id="KW-1185">Reference proteome</keyword>
<dbReference type="Pfam" id="PF13505">
    <property type="entry name" value="OMP_b-brl"/>
    <property type="match status" value="1"/>
</dbReference>
<dbReference type="AlphaFoldDB" id="A0A0W0Z7P0"/>
<evidence type="ECO:0000256" key="1">
    <source>
        <dbReference type="ARBA" id="ARBA00022729"/>
    </source>
</evidence>
<feature type="domain" description="Outer membrane protein beta-barrel" evidence="2">
    <location>
        <begin position="21"/>
        <end position="192"/>
    </location>
</feature>
<sequence length="230" mass="25576">MYSPTAIGTSLFTLPDVTWNNHFKNGFDLSAAAGYHFNSHWRADAEFLYQNIQRSSYGTYGWLEQNSVTGAVYALQRNNPISAVTSRANLYSLLTNAAFDFNSYSNWTPFISGGMGVSWLKSRSLQTNDIINIDDPNTPLIETAPASQFSPSLYGTAFTWQFKAGVARELQKNLSLLLQYRVLGTSDFKQSNSLIQSNPGNPGQSDFHIGQHDISGLLTQAVEVNLRWDV</sequence>
<dbReference type="RefSeq" id="WP_018578508.1">
    <property type="nucleotide sequence ID" value="NZ_KB892435.1"/>
</dbReference>
<keyword evidence="1" id="KW-0732">Signal</keyword>
<dbReference type="EMBL" id="LNYW01000016">
    <property type="protein sequence ID" value="KTD65125.1"/>
    <property type="molecule type" value="Genomic_DNA"/>
</dbReference>
<proteinExistence type="predicted"/>
<protein>
    <recommendedName>
        <fullName evidence="2">Outer membrane protein beta-barrel domain-containing protein</fullName>
    </recommendedName>
</protein>
<evidence type="ECO:0000313" key="3">
    <source>
        <dbReference type="EMBL" id="KTD65125.1"/>
    </source>
</evidence>